<feature type="transmembrane region" description="Helical" evidence="3">
    <location>
        <begin position="33"/>
        <end position="52"/>
    </location>
</feature>
<organism evidence="4 5">
    <name type="scientific">Tibeticola sediminis</name>
    <dbReference type="NCBI Taxonomy" id="1917811"/>
    <lineage>
        <taxon>Bacteria</taxon>
        <taxon>Pseudomonadati</taxon>
        <taxon>Pseudomonadota</taxon>
        <taxon>Betaproteobacteria</taxon>
        <taxon>Burkholderiales</taxon>
        <taxon>Comamonadaceae</taxon>
        <taxon>Tibeticola</taxon>
    </lineage>
</organism>
<dbReference type="AlphaFoldDB" id="A0A3N4UPM8"/>
<sequence length="359" mass="37214">MPEWDGRSAVALALLGAPIGVAGLATAGWPPPWVGGAALAASLLGAAGWVLAERRAHRAFLRMQAEQARLESECAHLEAAHKLARREADACAQALQTLRAQLSHQAARRVAAQSHSRACLAAADQAHQRVRTGLEAAAARLDALLVEWETLAAAVQAVQAILKQAPEPEAPAPGAACEPAGPPAQAQAHAQAQALATAPGRALVAMLECLRLNLGLVIEHLRVAGAAAAQAVSDLEALAAELQRALEAAEHATERPGYRPPPPHPAPDERLAPDPTEPWRQWRDRLLAALRPVSDGLAVGVEALRLEAGALRGLAAHHSDDVLLLRAHALSLAEALADPDPATPSAAALGGDASAPEPR</sequence>
<dbReference type="EMBL" id="RKQL01000002">
    <property type="protein sequence ID" value="RPE70565.1"/>
    <property type="molecule type" value="Genomic_DNA"/>
</dbReference>
<keyword evidence="3" id="KW-0472">Membrane</keyword>
<name>A0A3N4UPM8_9BURK</name>
<keyword evidence="3" id="KW-1133">Transmembrane helix</keyword>
<evidence type="ECO:0000313" key="4">
    <source>
        <dbReference type="EMBL" id="RPE70565.1"/>
    </source>
</evidence>
<evidence type="ECO:0000256" key="1">
    <source>
        <dbReference type="SAM" id="Coils"/>
    </source>
</evidence>
<reference evidence="4 5" key="1">
    <citation type="submission" date="2018-11" db="EMBL/GenBank/DDBJ databases">
        <title>Genomic Encyclopedia of Type Strains, Phase IV (KMG-IV): sequencing the most valuable type-strain genomes for metagenomic binning, comparative biology and taxonomic classification.</title>
        <authorList>
            <person name="Goeker M."/>
        </authorList>
    </citation>
    <scope>NUCLEOTIDE SEQUENCE [LARGE SCALE GENOMIC DNA]</scope>
    <source>
        <strain evidence="4 5">DSM 101684</strain>
    </source>
</reference>
<evidence type="ECO:0000313" key="5">
    <source>
        <dbReference type="Proteomes" id="UP000272193"/>
    </source>
</evidence>
<dbReference type="Proteomes" id="UP000272193">
    <property type="component" value="Unassembled WGS sequence"/>
</dbReference>
<feature type="compositionally biased region" description="Low complexity" evidence="2">
    <location>
        <begin position="338"/>
        <end position="349"/>
    </location>
</feature>
<proteinExistence type="predicted"/>
<comment type="caution">
    <text evidence="4">The sequence shown here is derived from an EMBL/GenBank/DDBJ whole genome shotgun (WGS) entry which is preliminary data.</text>
</comment>
<evidence type="ECO:0000256" key="2">
    <source>
        <dbReference type="SAM" id="MobiDB-lite"/>
    </source>
</evidence>
<keyword evidence="3" id="KW-0812">Transmembrane</keyword>
<feature type="coiled-coil region" evidence="1">
    <location>
        <begin position="60"/>
        <end position="87"/>
    </location>
</feature>
<accession>A0A3N4UPM8</accession>
<keyword evidence="5" id="KW-1185">Reference proteome</keyword>
<gene>
    <name evidence="4" type="ORF">EDC62_1047</name>
</gene>
<keyword evidence="1" id="KW-0175">Coiled coil</keyword>
<feature type="region of interest" description="Disordered" evidence="2">
    <location>
        <begin position="249"/>
        <end position="276"/>
    </location>
</feature>
<evidence type="ECO:0000256" key="3">
    <source>
        <dbReference type="SAM" id="Phobius"/>
    </source>
</evidence>
<protein>
    <submittedName>
        <fullName evidence="4">Uncharacterized protein</fullName>
    </submittedName>
</protein>
<feature type="region of interest" description="Disordered" evidence="2">
    <location>
        <begin position="338"/>
        <end position="359"/>
    </location>
</feature>
<dbReference type="RefSeq" id="WP_124221293.1">
    <property type="nucleotide sequence ID" value="NZ_RKQL01000002.1"/>
</dbReference>